<gene>
    <name evidence="1" type="ORF">DI53_2076</name>
</gene>
<dbReference type="eggNOG" id="ENOG503497A">
    <property type="taxonomic scope" value="Bacteria"/>
</dbReference>
<keyword evidence="2" id="KW-1185">Reference proteome</keyword>
<sequence length="407" mass="47439">MDNAYLTNPGSKWDTPLYLLDGGIAEALQHDTFASFNKKMWKLLVALTSRQESSAAEKKQLKKTLANIVLMINGCHYFLHHKNRLHYTDEWIDIDWVKNPYRCLKKYRSADDARLNHHLAHFKDHFTLLNRREGQNFALAFADLFSVIDLSAWLRLLKGWKCCIESQGSLFEDAGDYAPLETYAQLSKLHEACRLALYWADLSYPPPNRHLVEDYLASEYENGYQSASPLEMISDVFYKRSYADIQASIISLYALSPRQELPFATPPHILRAVLRWILETGWLLLQTDFFPKTWLDADRFDYLHCPVAQKQTAYWRAKSLSFKERKNLQKTLSKLYHGMDIRKQIYRVEERIITCCEAQENVGMEEDDLETRNLLLKTLDVLTLIMLDLHKRRTRSDGVCYPAEVVG</sequence>
<dbReference type="EMBL" id="JJMU01000029">
    <property type="protein sequence ID" value="KGE14246.1"/>
    <property type="molecule type" value="Genomic_DNA"/>
</dbReference>
<comment type="caution">
    <text evidence="1">The sequence shown here is derived from an EMBL/GenBank/DDBJ whole genome shotgun (WGS) entry which is preliminary data.</text>
</comment>
<reference evidence="1 2" key="2">
    <citation type="journal article" date="2015" name="PLoS ONE">
        <title>Whole-Genome Optical Mapping and Finished Genome Sequence of Sphingobacterium deserti sp. nov., a New Species Isolated from the Western Desert of China.</title>
        <authorList>
            <person name="Teng C."/>
            <person name="Zhou Z."/>
            <person name="Molnar I."/>
            <person name="Li X."/>
            <person name="Tang R."/>
            <person name="Chen M."/>
            <person name="Wang L."/>
            <person name="Su S."/>
            <person name="Zhang W."/>
            <person name="Lin M."/>
        </authorList>
    </citation>
    <scope>NUCLEOTIDE SEQUENCE [LARGE SCALE GENOMIC DNA]</scope>
    <source>
        <strain evidence="2">ACCC05744</strain>
    </source>
</reference>
<evidence type="ECO:0000313" key="1">
    <source>
        <dbReference type="EMBL" id="KGE14246.1"/>
    </source>
</evidence>
<name>A0A0B8T109_9SPHI</name>
<reference evidence="2" key="1">
    <citation type="submission" date="2014-04" db="EMBL/GenBank/DDBJ databases">
        <title>Whole-Genome optical mapping and complete genome sequence of Sphingobacterium deserti sp. nov., a new spaces isolated from desert in the west of China.</title>
        <authorList>
            <person name="Teng C."/>
            <person name="Zhou Z."/>
            <person name="Li X."/>
            <person name="Chen M."/>
            <person name="Lin M."/>
            <person name="Wang L."/>
            <person name="Su S."/>
            <person name="Zhang C."/>
            <person name="Zhang W."/>
        </authorList>
    </citation>
    <scope>NUCLEOTIDE SEQUENCE [LARGE SCALE GENOMIC DNA]</scope>
    <source>
        <strain evidence="2">ACCC05744</strain>
    </source>
</reference>
<evidence type="ECO:0000313" key="2">
    <source>
        <dbReference type="Proteomes" id="UP000031802"/>
    </source>
</evidence>
<accession>A0A0B8T109</accession>
<organism evidence="1 2">
    <name type="scientific">Sphingobacterium deserti</name>
    <dbReference type="NCBI Taxonomy" id="1229276"/>
    <lineage>
        <taxon>Bacteria</taxon>
        <taxon>Pseudomonadati</taxon>
        <taxon>Bacteroidota</taxon>
        <taxon>Sphingobacteriia</taxon>
        <taxon>Sphingobacteriales</taxon>
        <taxon>Sphingobacteriaceae</taxon>
        <taxon>Sphingobacterium</taxon>
    </lineage>
</organism>
<dbReference type="Proteomes" id="UP000031802">
    <property type="component" value="Unassembled WGS sequence"/>
</dbReference>
<protein>
    <submittedName>
        <fullName evidence="1">Uncharacterized protein</fullName>
    </submittedName>
</protein>
<dbReference type="RefSeq" id="WP_037498518.1">
    <property type="nucleotide sequence ID" value="NZ_JJMU01000029.1"/>
</dbReference>
<dbReference type="OrthoDB" id="1431335at2"/>
<dbReference type="PATRIC" id="fig|1229276.3.peg.2137"/>
<dbReference type="STRING" id="1229276.DI53_2076"/>
<proteinExistence type="predicted"/>
<dbReference type="AlphaFoldDB" id="A0A0B8T109"/>